<accession>A0ABV5DD94</accession>
<dbReference type="RefSeq" id="WP_079163774.1">
    <property type="nucleotide sequence ID" value="NZ_BMRX01000004.1"/>
</dbReference>
<feature type="domain" description="STAS" evidence="1">
    <location>
        <begin position="39"/>
        <end position="136"/>
    </location>
</feature>
<keyword evidence="3" id="KW-1185">Reference proteome</keyword>
<protein>
    <submittedName>
        <fullName evidence="2">STAS domain-containing protein</fullName>
    </submittedName>
</protein>
<proteinExistence type="predicted"/>
<evidence type="ECO:0000313" key="3">
    <source>
        <dbReference type="Proteomes" id="UP001585018"/>
    </source>
</evidence>
<dbReference type="PANTHER" id="PTHR33495">
    <property type="entry name" value="ANTI-SIGMA FACTOR ANTAGONIST TM_1081-RELATED-RELATED"/>
    <property type="match status" value="1"/>
</dbReference>
<dbReference type="CDD" id="cd07043">
    <property type="entry name" value="STAS_anti-anti-sigma_factors"/>
    <property type="match status" value="1"/>
</dbReference>
<reference evidence="2 3" key="1">
    <citation type="submission" date="2024-01" db="EMBL/GenBank/DDBJ databases">
        <title>Genome mining of biosynthetic gene clusters to explore secondary metabolites of Streptomyces sp.</title>
        <authorList>
            <person name="Baig A."/>
            <person name="Ajitkumar Shintre N."/>
            <person name="Kumar H."/>
            <person name="Anbarasu A."/>
            <person name="Ramaiah S."/>
        </authorList>
    </citation>
    <scope>NUCLEOTIDE SEQUENCE [LARGE SCALE GENOMIC DNA]</scope>
    <source>
        <strain evidence="2 3">A03</strain>
    </source>
</reference>
<gene>
    <name evidence="2" type="ORF">VSS30_17905</name>
</gene>
<dbReference type="InterPro" id="IPR002645">
    <property type="entry name" value="STAS_dom"/>
</dbReference>
<dbReference type="PANTHER" id="PTHR33495:SF2">
    <property type="entry name" value="ANTI-SIGMA FACTOR ANTAGONIST TM_1081-RELATED"/>
    <property type="match status" value="1"/>
</dbReference>
<sequence>MDIADWAANGFVPSGRWHDGILEVTAEDMTVPGRGVLRVLRVAGEVDIDTAPVLQFALQQSVADRPHTTVVDLSALVFGDSSTLNALIRAHHRLPALVITGPLRPTVRRLFTLSGLEDFFTTAPDTGTVVKRVTAP</sequence>
<evidence type="ECO:0000313" key="2">
    <source>
        <dbReference type="EMBL" id="MFB8750678.1"/>
    </source>
</evidence>
<comment type="caution">
    <text evidence="2">The sequence shown here is derived from an EMBL/GenBank/DDBJ whole genome shotgun (WGS) entry which is preliminary data.</text>
</comment>
<evidence type="ECO:0000259" key="1">
    <source>
        <dbReference type="PROSITE" id="PS50801"/>
    </source>
</evidence>
<dbReference type="EMBL" id="JAYMRR010000008">
    <property type="protein sequence ID" value="MFB8750678.1"/>
    <property type="molecule type" value="Genomic_DNA"/>
</dbReference>
<organism evidence="2 3">
    <name type="scientific">Streptomyces parvulus</name>
    <dbReference type="NCBI Taxonomy" id="146923"/>
    <lineage>
        <taxon>Bacteria</taxon>
        <taxon>Bacillati</taxon>
        <taxon>Actinomycetota</taxon>
        <taxon>Actinomycetes</taxon>
        <taxon>Kitasatosporales</taxon>
        <taxon>Streptomycetaceae</taxon>
        <taxon>Streptomyces</taxon>
    </lineage>
</organism>
<dbReference type="Proteomes" id="UP001585018">
    <property type="component" value="Unassembled WGS sequence"/>
</dbReference>
<dbReference type="PROSITE" id="PS50801">
    <property type="entry name" value="STAS"/>
    <property type="match status" value="1"/>
</dbReference>
<dbReference type="Pfam" id="PF01740">
    <property type="entry name" value="STAS"/>
    <property type="match status" value="1"/>
</dbReference>
<dbReference type="GeneID" id="91309409"/>
<dbReference type="InterPro" id="IPR036513">
    <property type="entry name" value="STAS_dom_sf"/>
</dbReference>
<dbReference type="Gene3D" id="3.30.750.24">
    <property type="entry name" value="STAS domain"/>
    <property type="match status" value="1"/>
</dbReference>
<dbReference type="SUPFAM" id="SSF52091">
    <property type="entry name" value="SpoIIaa-like"/>
    <property type="match status" value="1"/>
</dbReference>
<name>A0ABV5DD94_9ACTN</name>